<feature type="compositionally biased region" description="Basic residues" evidence="8">
    <location>
        <begin position="393"/>
        <end position="412"/>
    </location>
</feature>
<evidence type="ECO:0000256" key="4">
    <source>
        <dbReference type="ARBA" id="ARBA00023242"/>
    </source>
</evidence>
<keyword evidence="5 6" id="KW-0131">Cell cycle</keyword>
<comment type="similarity">
    <text evidence="2 6">Belongs to the SCC2/Nipped-B family.</text>
</comment>
<feature type="compositionally biased region" description="Basic residues" evidence="8">
    <location>
        <begin position="497"/>
        <end position="507"/>
    </location>
</feature>
<feature type="coiled-coil region" evidence="7">
    <location>
        <begin position="992"/>
        <end position="1019"/>
    </location>
</feature>
<dbReference type="GO" id="GO:0003682">
    <property type="term" value="F:chromatin binding"/>
    <property type="evidence" value="ECO:0007669"/>
    <property type="project" value="TreeGrafter"/>
</dbReference>
<comment type="subcellular location">
    <subcellularLocation>
        <location evidence="1 6">Nucleus</location>
    </subcellularLocation>
</comment>
<dbReference type="OrthoDB" id="418242at2759"/>
<dbReference type="InterPro" id="IPR033031">
    <property type="entry name" value="Scc2/Nipped-B"/>
</dbReference>
<accession>A0A7M5XNN3</accession>
<reference evidence="10" key="1">
    <citation type="submission" date="2021-01" db="UniProtKB">
        <authorList>
            <consortium name="EnsemblMetazoa"/>
        </authorList>
    </citation>
    <scope>IDENTIFICATION</scope>
</reference>
<evidence type="ECO:0000256" key="1">
    <source>
        <dbReference type="ARBA" id="ARBA00004123"/>
    </source>
</evidence>
<name>A0A7M5XNN3_9CNID</name>
<dbReference type="InterPro" id="IPR024986">
    <property type="entry name" value="Nipped-B_C"/>
</dbReference>
<dbReference type="SUPFAM" id="SSF48371">
    <property type="entry name" value="ARM repeat"/>
    <property type="match status" value="1"/>
</dbReference>
<feature type="compositionally biased region" description="Low complexity" evidence="8">
    <location>
        <begin position="288"/>
        <end position="304"/>
    </location>
</feature>
<keyword evidence="11" id="KW-1185">Reference proteome</keyword>
<dbReference type="InterPro" id="IPR011989">
    <property type="entry name" value="ARM-like"/>
</dbReference>
<evidence type="ECO:0000256" key="3">
    <source>
        <dbReference type="ARBA" id="ARBA00022737"/>
    </source>
</evidence>
<feature type="region of interest" description="Disordered" evidence="8">
    <location>
        <begin position="150"/>
        <end position="193"/>
    </location>
</feature>
<evidence type="ECO:0000313" key="10">
    <source>
        <dbReference type="EnsemblMetazoa" id="CLYHEMP024536.1"/>
    </source>
</evidence>
<feature type="region of interest" description="Disordered" evidence="8">
    <location>
        <begin position="2096"/>
        <end position="2123"/>
    </location>
</feature>
<dbReference type="GO" id="GO:0140588">
    <property type="term" value="P:chromatin looping"/>
    <property type="evidence" value="ECO:0007669"/>
    <property type="project" value="InterPro"/>
</dbReference>
<feature type="compositionally biased region" description="Low complexity" evidence="8">
    <location>
        <begin position="2114"/>
        <end position="2123"/>
    </location>
</feature>
<feature type="compositionally biased region" description="Low complexity" evidence="8">
    <location>
        <begin position="252"/>
        <end position="277"/>
    </location>
</feature>
<feature type="compositionally biased region" description="Basic and acidic residues" evidence="8">
    <location>
        <begin position="413"/>
        <end position="427"/>
    </location>
</feature>
<dbReference type="Pfam" id="PF12765">
    <property type="entry name" value="Cohesin_HEAT"/>
    <property type="match status" value="1"/>
</dbReference>
<evidence type="ECO:0000256" key="6">
    <source>
        <dbReference type="RuleBase" id="RU364107"/>
    </source>
</evidence>
<feature type="compositionally biased region" description="Polar residues" evidence="8">
    <location>
        <begin position="278"/>
        <end position="287"/>
    </location>
</feature>
<dbReference type="GeneID" id="136803841"/>
<dbReference type="PANTHER" id="PTHR21704">
    <property type="entry name" value="NIPPED-B-LIKE PROTEIN DELANGIN SCC2-RELATED"/>
    <property type="match status" value="1"/>
</dbReference>
<dbReference type="RefSeq" id="XP_066916662.1">
    <property type="nucleotide sequence ID" value="XM_067060561.1"/>
</dbReference>
<organism evidence="10 11">
    <name type="scientific">Clytia hemisphaerica</name>
    <dbReference type="NCBI Taxonomy" id="252671"/>
    <lineage>
        <taxon>Eukaryota</taxon>
        <taxon>Metazoa</taxon>
        <taxon>Cnidaria</taxon>
        <taxon>Hydrozoa</taxon>
        <taxon>Hydroidolina</taxon>
        <taxon>Leptothecata</taxon>
        <taxon>Obeliida</taxon>
        <taxon>Clytiidae</taxon>
        <taxon>Clytia</taxon>
    </lineage>
</organism>
<sequence length="2123" mass="242968">MNRADTVPIATLSGIACLTDISQELSLPAASTSTKDVKLFETQVESNLAGQAVYSNEFPHSHLMKHLENVNTAYLDFKNSSFTCQPPLSLSNQMPMRLQQILQMRPGLFEPKFDTYHGSPLKANNVSALAYSPNQRNAFIQQQMLQQQQLQQQQAATSSRMHSSQSPMDSSMQSPQIPKQQFTPSPSTPNAAVRNLQNFSTPEAIHISHQQQHHQQPYVPMQQMPVLSPQKRVQQNLQQQVLIQQQQQQNLQQNQYNNQQNRQPNQMQHQLHQNQQHTAPTSQQQPFPTASPQQTIPPQQIPSKQDIHSQLAEQKPPPLNHHPQQQLEEAPTSQQVPTENDLHLMFSPLKTRGQRNEGLAQPVIQTPTSSTPAQETANNISLDAEAEDESARKSSKKKHKEKHKHKHHKHHDKEKYHHKEKQNHDPIEENSMTNNGPMLELRVPKLIVRKITVKEGNQERQTMEVYSPEKKKQFTDVITGEDYVRMVEDQVMEPKKATKRARSRRSSKASSIASLESLNHNKKRKKKSRLESSSEEEEADTEVFEQDSKRFRPEDYNEYNDFDGVEVKAEVKKFMFTLKKILDREIELEADGDLDYNEDAEIPPEILLPKPLVSTFCYEVAKMKASDSLNEVPVDQLVRVMSIMDRHVLDTMMLSIFHEEDQEETKQWLSIQSERIVRSAEAAIIILNITTAKNMPKQVYLEEAIEHVAMFCQHHLETIIYPEFDPIYKSADVKDGGYKTKRNYRSSSGAKRKPILQIYNKLCEVVALLSDLVCLESLTDSIILKISQIGIAPFFVENVNILQLEALKVARTVFRDYVKHRDLILDDILASLARLPTNKRNLRNYSLQDNECIQMFTALVLQLVQCTVQIPNNLLESEDTKSDVLVDKDVLIVKSYEDALRAAQNFMGIFLRKCSSNSRDENDFRPLFENFLHDLFVTANLPEWPAAEVLLTQLGRLFVVTFSNSKLDMTLRSTALDYLAQIATHLRKAHMHSQTDEEKENLKNIVAKLINANEEDEEINVVEDMEVYDEKLRKALVQYLQTCIQQDSSFKYAREFYLGQWIRDAQMEIEKSMIAPMLSIPGAAVASVDDEEEKTKAEVSAEKLQILQEKKDFYHALIKENTVSTLRSSQRLTQPESLIVVHHLASSRPFSQSFDLYMQQIFKMLSEQAIGLRTKAVKALTQIVSVDSNILAREDVQASVHGRLLDPSTNVREAAVDLIGNFMLKCPELINQYYSMIIDRILDTGVSVRKRVIKILKDICVEQPEFDKIPEICAKMIRRVDDELGIKKLVTEVFRTMWFQPFTNAEKHEKQLYTKALNITKVVALCKDTGFEWLESLLTNLFDPENQQSRQITIKACQQLVNCLVQQILKPELKSSPTTINSCLLTLYLFCKSYPRLLVPHGSTLSPYLTSKINSQNDTIITQNVCKILELIVPLMEHPNPKFLAELEEDSMKLMLKQSQAVVQCSASCLASIINNVTHNFKFIVDAFNKFYNFLLVYKKDYTKNPGHTIHAKKRPTLLRSLFTIGLFCRFFDLNKHIPTESEPTTVEKVFNLILYFTDFKDDEISTKALLSVGFIGLRCPHLLLKEQCRKLYQEILSPSCISIKTKFIILKNLQYHLMEDEQRLQKAALKSPAKRRKPKNDESEEGIGERKNIKEMGDVLSGNTSEIVQVLLTDIMKCFLHSEKQIRTSSLQVVSIILRQGLVHPVQCIPYLIAISTDSERLCHIKAEQCLNELDSRYQGFIHMKAFQGVKMSYELQSIIQKNEEGYYVGYRENENKIALLNHVYGMIARNKQYRRPYVLSVIKQFDDKASTVGLLYFLTENMAYTTYSTQEEPLFIIHHIDTIASVSGANSLQNFKELFSKPKKSGKSGKTSPSSDSDDEEDINEQQLSQDDSLDTKKLEDVVHRSFGCCLLLELKSYLKLLYGFTDAKCQKYSPSEPSKLYDKAINRRTNEDFLSSFKDIMFAETLEKDAMLDYYVQFRQMMLSLDTEDDESDSEENIKIKPEEEATPPVHHQEKENAPTGETSHAQHNNSSLPIRENQRPSSSAHNTNIDTPKTKTPGGIVPQVKESASLPGLTVNMNIPIIPLKLLEPNISAQKTKKKHRTPSRRSSRSSRCSVNTDD</sequence>
<dbReference type="GO" id="GO:0061775">
    <property type="term" value="F:cohesin loader activity"/>
    <property type="evidence" value="ECO:0007669"/>
    <property type="project" value="InterPro"/>
</dbReference>
<dbReference type="GO" id="GO:1990414">
    <property type="term" value="P:replication-born double-strand break repair via sister chromatid exchange"/>
    <property type="evidence" value="ECO:0007669"/>
    <property type="project" value="TreeGrafter"/>
</dbReference>
<feature type="region of interest" description="Disordered" evidence="8">
    <location>
        <begin position="1629"/>
        <end position="1649"/>
    </location>
</feature>
<feature type="region of interest" description="Disordered" evidence="8">
    <location>
        <begin position="363"/>
        <end position="437"/>
    </location>
</feature>
<dbReference type="Gene3D" id="1.25.10.10">
    <property type="entry name" value="Leucine-rich Repeat Variant"/>
    <property type="match status" value="1"/>
</dbReference>
<feature type="compositionally biased region" description="Polar residues" evidence="8">
    <location>
        <begin position="2023"/>
        <end position="2036"/>
    </location>
</feature>
<evidence type="ECO:0000256" key="7">
    <source>
        <dbReference type="SAM" id="Coils"/>
    </source>
</evidence>
<feature type="compositionally biased region" description="Acidic residues" evidence="8">
    <location>
        <begin position="533"/>
        <end position="545"/>
    </location>
</feature>
<keyword evidence="3 6" id="KW-0677">Repeat</keyword>
<dbReference type="InterPro" id="IPR026003">
    <property type="entry name" value="Cohesin_HEAT"/>
</dbReference>
<dbReference type="Pfam" id="PF12830">
    <property type="entry name" value="Nipped-B_C"/>
    <property type="match status" value="1"/>
</dbReference>
<feature type="compositionally biased region" description="Polar residues" evidence="8">
    <location>
        <begin position="363"/>
        <end position="381"/>
    </location>
</feature>
<feature type="compositionally biased region" description="Polar residues" evidence="8">
    <location>
        <begin position="2043"/>
        <end position="2055"/>
    </location>
</feature>
<dbReference type="InterPro" id="IPR016024">
    <property type="entry name" value="ARM-type_fold"/>
</dbReference>
<feature type="region of interest" description="Disordered" evidence="8">
    <location>
        <begin position="252"/>
        <end position="337"/>
    </location>
</feature>
<feature type="region of interest" description="Disordered" evidence="8">
    <location>
        <begin position="1989"/>
        <end position="2068"/>
    </location>
</feature>
<dbReference type="GO" id="GO:0034087">
    <property type="term" value="P:establishment of mitotic sister chromatid cohesion"/>
    <property type="evidence" value="ECO:0007669"/>
    <property type="project" value="TreeGrafter"/>
</dbReference>
<evidence type="ECO:0000256" key="5">
    <source>
        <dbReference type="ARBA" id="ARBA00023306"/>
    </source>
</evidence>
<feature type="compositionally biased region" description="Acidic residues" evidence="8">
    <location>
        <begin position="1989"/>
        <end position="1998"/>
    </location>
</feature>
<feature type="compositionally biased region" description="Basic residues" evidence="8">
    <location>
        <begin position="2099"/>
        <end position="2113"/>
    </location>
</feature>
<dbReference type="PROSITE" id="PS51257">
    <property type="entry name" value="PROKAR_LIPOPROTEIN"/>
    <property type="match status" value="1"/>
</dbReference>
<dbReference type="GO" id="GO:0010468">
    <property type="term" value="P:regulation of gene expression"/>
    <property type="evidence" value="ECO:0007669"/>
    <property type="project" value="InterPro"/>
</dbReference>
<dbReference type="PANTHER" id="PTHR21704:SF18">
    <property type="entry name" value="NIPPED-B-LIKE PROTEIN"/>
    <property type="match status" value="1"/>
</dbReference>
<dbReference type="Proteomes" id="UP000594262">
    <property type="component" value="Unplaced"/>
</dbReference>
<evidence type="ECO:0000256" key="8">
    <source>
        <dbReference type="SAM" id="MobiDB-lite"/>
    </source>
</evidence>
<feature type="compositionally biased region" description="Low complexity" evidence="8">
    <location>
        <begin position="150"/>
        <end position="178"/>
    </location>
</feature>
<evidence type="ECO:0000259" key="9">
    <source>
        <dbReference type="Pfam" id="PF12830"/>
    </source>
</evidence>
<dbReference type="GO" id="GO:0071169">
    <property type="term" value="P:establishment of protein localization to chromatin"/>
    <property type="evidence" value="ECO:0007669"/>
    <property type="project" value="TreeGrafter"/>
</dbReference>
<evidence type="ECO:0000256" key="2">
    <source>
        <dbReference type="ARBA" id="ARBA00009252"/>
    </source>
</evidence>
<feature type="region of interest" description="Disordered" evidence="8">
    <location>
        <begin position="490"/>
        <end position="549"/>
    </location>
</feature>
<dbReference type="GO" id="GO:0090694">
    <property type="term" value="C:Scc2-Scc4 cohesin loading complex"/>
    <property type="evidence" value="ECO:0007669"/>
    <property type="project" value="TreeGrafter"/>
</dbReference>
<feature type="compositionally biased region" description="Low complexity" evidence="8">
    <location>
        <begin position="508"/>
        <end position="518"/>
    </location>
</feature>
<proteinExistence type="inferred from homology"/>
<protein>
    <recommendedName>
        <fullName evidence="6">Nipped-B protein</fullName>
    </recommendedName>
</protein>
<evidence type="ECO:0000313" key="11">
    <source>
        <dbReference type="Proteomes" id="UP000594262"/>
    </source>
</evidence>
<feature type="domain" description="Sister chromatid cohesion C-terminal" evidence="9">
    <location>
        <begin position="1666"/>
        <end position="1845"/>
    </location>
</feature>
<dbReference type="CDD" id="cd23958">
    <property type="entry name" value="SCC2"/>
    <property type="match status" value="1"/>
</dbReference>
<feature type="region of interest" description="Disordered" evidence="8">
    <location>
        <begin position="1864"/>
        <end position="1894"/>
    </location>
</feature>
<dbReference type="EnsemblMetazoa" id="CLYHEMT024536.1">
    <property type="protein sequence ID" value="CLYHEMP024536.1"/>
    <property type="gene ID" value="CLYHEMG024536"/>
</dbReference>
<keyword evidence="4 6" id="KW-0539">Nucleus</keyword>
<feature type="compositionally biased region" description="Polar residues" evidence="8">
    <location>
        <begin position="179"/>
        <end position="193"/>
    </location>
</feature>
<keyword evidence="7" id="KW-0175">Coiled coil</keyword>